<proteinExistence type="predicted"/>
<gene>
    <name evidence="1" type="ORF">JAO75_16010</name>
</gene>
<sequence>MPAPTSARDVFINCPFDPTYKPFFWAIVFTALRSGYVPRCALEADDSSENRLAKIQAIIEECRFGIHDISRTEVNGDPPLPRFNMPLELGLFLGAKRYGSKNQKAKRALVLDREPYRYQRFISDIAGADIHSHGADPGKCIEQVATWLRTQSRDPKVPGGRRIAEEFEVFQSQLDAICEARGLEPEELTFGDFGALVEAYLTEEP</sequence>
<name>A0ABS0Y3M2_9HYPH</name>
<organism evidence="1 2">
    <name type="scientific">Microvirga splendida</name>
    <dbReference type="NCBI Taxonomy" id="2795727"/>
    <lineage>
        <taxon>Bacteria</taxon>
        <taxon>Pseudomonadati</taxon>
        <taxon>Pseudomonadota</taxon>
        <taxon>Alphaproteobacteria</taxon>
        <taxon>Hyphomicrobiales</taxon>
        <taxon>Methylobacteriaceae</taxon>
        <taxon>Microvirga</taxon>
    </lineage>
</organism>
<keyword evidence="2" id="KW-1185">Reference proteome</keyword>
<comment type="caution">
    <text evidence="1">The sequence shown here is derived from an EMBL/GenBank/DDBJ whole genome shotgun (WGS) entry which is preliminary data.</text>
</comment>
<evidence type="ECO:0000313" key="1">
    <source>
        <dbReference type="EMBL" id="MBJ6126913.1"/>
    </source>
</evidence>
<protein>
    <submittedName>
        <fullName evidence="1">Uncharacterized protein</fullName>
    </submittedName>
</protein>
<dbReference type="EMBL" id="JAELXT010000018">
    <property type="protein sequence ID" value="MBJ6126913.1"/>
    <property type="molecule type" value="Genomic_DNA"/>
</dbReference>
<evidence type="ECO:0000313" key="2">
    <source>
        <dbReference type="Proteomes" id="UP000620670"/>
    </source>
</evidence>
<accession>A0ABS0Y3M2</accession>
<reference evidence="2" key="1">
    <citation type="submission" date="2020-12" db="EMBL/GenBank/DDBJ databases">
        <title>Hymenobacter sp.</title>
        <authorList>
            <person name="Kim M.K."/>
        </authorList>
    </citation>
    <scope>NUCLEOTIDE SEQUENCE [LARGE SCALE GENOMIC DNA]</scope>
    <source>
        <strain evidence="2">BT325</strain>
    </source>
</reference>
<dbReference type="Proteomes" id="UP000620670">
    <property type="component" value="Unassembled WGS sequence"/>
</dbReference>
<dbReference type="RefSeq" id="WP_199050144.1">
    <property type="nucleotide sequence ID" value="NZ_JAELXT010000018.1"/>
</dbReference>